<dbReference type="Pfam" id="PF06580">
    <property type="entry name" value="His_kinase"/>
    <property type="match status" value="1"/>
</dbReference>
<dbReference type="Proteomes" id="UP001596250">
    <property type="component" value="Unassembled WGS sequence"/>
</dbReference>
<dbReference type="EC" id="2.7.13.3" evidence="11"/>
<evidence type="ECO:0000256" key="9">
    <source>
        <dbReference type="SAM" id="Phobius"/>
    </source>
</evidence>
<keyword evidence="3" id="KW-0597">Phosphoprotein</keyword>
<dbReference type="CDD" id="cd18773">
    <property type="entry name" value="PDC1_HK_sensor"/>
    <property type="match status" value="1"/>
</dbReference>
<keyword evidence="2" id="KW-1003">Cell membrane</keyword>
<evidence type="ECO:0000313" key="12">
    <source>
        <dbReference type="Proteomes" id="UP001596250"/>
    </source>
</evidence>
<dbReference type="InterPro" id="IPR050640">
    <property type="entry name" value="Bact_2-comp_sensor_kinase"/>
</dbReference>
<dbReference type="InterPro" id="IPR003660">
    <property type="entry name" value="HAMP_dom"/>
</dbReference>
<dbReference type="InterPro" id="IPR010559">
    <property type="entry name" value="Sig_transdc_His_kin_internal"/>
</dbReference>
<proteinExistence type="predicted"/>
<gene>
    <name evidence="11" type="ORF">ACFPXP_14875</name>
</gene>
<dbReference type="Pfam" id="PF02518">
    <property type="entry name" value="HATPase_c"/>
    <property type="match status" value="1"/>
</dbReference>
<comment type="caution">
    <text evidence="11">The sequence shown here is derived from an EMBL/GenBank/DDBJ whole genome shotgun (WGS) entry which is preliminary data.</text>
</comment>
<keyword evidence="6 11" id="KW-0418">Kinase</keyword>
<organism evidence="11 12">
    <name type="scientific">Marinicrinis lubricantis</name>
    <dbReference type="NCBI Taxonomy" id="2086470"/>
    <lineage>
        <taxon>Bacteria</taxon>
        <taxon>Bacillati</taxon>
        <taxon>Bacillota</taxon>
        <taxon>Bacilli</taxon>
        <taxon>Bacillales</taxon>
        <taxon>Paenibacillaceae</taxon>
    </lineage>
</organism>
<reference evidence="12" key="1">
    <citation type="journal article" date="2019" name="Int. J. Syst. Evol. Microbiol.">
        <title>The Global Catalogue of Microorganisms (GCM) 10K type strain sequencing project: providing services to taxonomists for standard genome sequencing and annotation.</title>
        <authorList>
            <consortium name="The Broad Institute Genomics Platform"/>
            <consortium name="The Broad Institute Genome Sequencing Center for Infectious Disease"/>
            <person name="Wu L."/>
            <person name="Ma J."/>
        </authorList>
    </citation>
    <scope>NUCLEOTIDE SEQUENCE [LARGE SCALE GENOMIC DNA]</scope>
    <source>
        <strain evidence="12">CCM 8749</strain>
    </source>
</reference>
<evidence type="ECO:0000256" key="6">
    <source>
        <dbReference type="ARBA" id="ARBA00022777"/>
    </source>
</evidence>
<keyword evidence="4 11" id="KW-0808">Transferase</keyword>
<evidence type="ECO:0000256" key="8">
    <source>
        <dbReference type="ARBA" id="ARBA00023136"/>
    </source>
</evidence>
<dbReference type="PROSITE" id="PS50885">
    <property type="entry name" value="HAMP"/>
    <property type="match status" value="1"/>
</dbReference>
<evidence type="ECO:0000256" key="7">
    <source>
        <dbReference type="ARBA" id="ARBA00022989"/>
    </source>
</evidence>
<dbReference type="SMART" id="SM00304">
    <property type="entry name" value="HAMP"/>
    <property type="match status" value="1"/>
</dbReference>
<evidence type="ECO:0000256" key="5">
    <source>
        <dbReference type="ARBA" id="ARBA00022692"/>
    </source>
</evidence>
<comment type="subcellular location">
    <subcellularLocation>
        <location evidence="1">Cell membrane</location>
        <topology evidence="1">Multi-pass membrane protein</topology>
    </subcellularLocation>
</comment>
<feature type="transmembrane region" description="Helical" evidence="9">
    <location>
        <begin position="309"/>
        <end position="332"/>
    </location>
</feature>
<dbReference type="InterPro" id="IPR033479">
    <property type="entry name" value="dCache_1"/>
</dbReference>
<evidence type="ECO:0000313" key="11">
    <source>
        <dbReference type="EMBL" id="MFC5987687.1"/>
    </source>
</evidence>
<dbReference type="PANTHER" id="PTHR34220:SF7">
    <property type="entry name" value="SENSOR HISTIDINE KINASE YPDA"/>
    <property type="match status" value="1"/>
</dbReference>
<dbReference type="CDD" id="cd06225">
    <property type="entry name" value="HAMP"/>
    <property type="match status" value="1"/>
</dbReference>
<evidence type="ECO:0000259" key="10">
    <source>
        <dbReference type="PROSITE" id="PS50885"/>
    </source>
</evidence>
<dbReference type="CDD" id="cd12912">
    <property type="entry name" value="PDC2_MCP_like"/>
    <property type="match status" value="1"/>
</dbReference>
<dbReference type="Pfam" id="PF02743">
    <property type="entry name" value="dCache_1"/>
    <property type="match status" value="1"/>
</dbReference>
<protein>
    <submittedName>
        <fullName evidence="11">Sensor histidine kinase</fullName>
        <ecNumber evidence="11">2.7.13.3</ecNumber>
    </submittedName>
</protein>
<dbReference type="GO" id="GO:0004673">
    <property type="term" value="F:protein histidine kinase activity"/>
    <property type="evidence" value="ECO:0007669"/>
    <property type="project" value="UniProtKB-EC"/>
</dbReference>
<dbReference type="InterPro" id="IPR036890">
    <property type="entry name" value="HATPase_C_sf"/>
</dbReference>
<accession>A0ABW1IRG8</accession>
<dbReference type="EMBL" id="JBHSQV010000168">
    <property type="protein sequence ID" value="MFC5987687.1"/>
    <property type="molecule type" value="Genomic_DNA"/>
</dbReference>
<feature type="domain" description="HAMP" evidence="10">
    <location>
        <begin position="329"/>
        <end position="381"/>
    </location>
</feature>
<keyword evidence="8 9" id="KW-0472">Membrane</keyword>
<keyword evidence="7 9" id="KW-1133">Transmembrane helix</keyword>
<dbReference type="SUPFAM" id="SSF55874">
    <property type="entry name" value="ATPase domain of HSP90 chaperone/DNA topoisomerase II/histidine kinase"/>
    <property type="match status" value="1"/>
</dbReference>
<dbReference type="Pfam" id="PF00672">
    <property type="entry name" value="HAMP"/>
    <property type="match status" value="1"/>
</dbReference>
<dbReference type="InterPro" id="IPR003594">
    <property type="entry name" value="HATPase_dom"/>
</dbReference>
<dbReference type="RefSeq" id="WP_379895096.1">
    <property type="nucleotide sequence ID" value="NZ_CBCSCT010000033.1"/>
</dbReference>
<sequence>MRWNRKNLQSGMMKYVLLRDRSLMTKLLAYFVLLVVLPLLLVGLLSYREASGVLERESRQYSWQILEQVKIYMEDYLRDFEISTLKILNHADMVNYLKVKTVEEAMDSDLNRAARNVLKNAAYSRSDIANITVILDGIQTISSTVDLDPEAIQSLSKQYWYDQIPVQGELMMVSRVIPYKDREEPVISIMKRIVSPHTLEPFGLLIIDLNYKRIQEVVQKVTFDRTGYLYIMDAYGRYVYHPDLSLVGKKVERRLSLTAVPGSTGYQIAREGEKTYLTFTDSSTLKWRLVASIPYKELMSGTKFIGRTILLITGLFMLIAYVLGIGLAASLVRPIRRLYRHMKQVELGRLSERVEVQSMDEIGLLSHGYNQMLDRLSRLLEEIYISKLKETESTLRYKESELKVLQSQINPHFLYNALETLRGMALEKDMEEMAAMTASLARLLRYNVKEGSPVVTIEQEKMIAEQYLRIQQFRYEHKLTYRLALPDWVLQQQTVRFTLQPLLENCITHALEPSAEKIEIDVGAEKIEDDAFELVVHDTGTGIGAVRLQQINQMLHEEQEPSHIGHHHIGLMNVHWRIRHIFGECFGVKVESESGEGTRVRVRLPLRKIADCDEREERDASVSVIAGGG</sequence>
<dbReference type="SMART" id="SM00387">
    <property type="entry name" value="HATPase_c"/>
    <property type="match status" value="1"/>
</dbReference>
<evidence type="ECO:0000256" key="4">
    <source>
        <dbReference type="ARBA" id="ARBA00022679"/>
    </source>
</evidence>
<keyword evidence="5 9" id="KW-0812">Transmembrane</keyword>
<evidence type="ECO:0000256" key="1">
    <source>
        <dbReference type="ARBA" id="ARBA00004651"/>
    </source>
</evidence>
<keyword evidence="12" id="KW-1185">Reference proteome</keyword>
<evidence type="ECO:0000256" key="3">
    <source>
        <dbReference type="ARBA" id="ARBA00022553"/>
    </source>
</evidence>
<dbReference type="Gene3D" id="6.10.340.10">
    <property type="match status" value="1"/>
</dbReference>
<evidence type="ECO:0000256" key="2">
    <source>
        <dbReference type="ARBA" id="ARBA00022475"/>
    </source>
</evidence>
<dbReference type="SUPFAM" id="SSF158472">
    <property type="entry name" value="HAMP domain-like"/>
    <property type="match status" value="1"/>
</dbReference>
<dbReference type="Gene3D" id="3.30.565.10">
    <property type="entry name" value="Histidine kinase-like ATPase, C-terminal domain"/>
    <property type="match status" value="1"/>
</dbReference>
<dbReference type="Gene3D" id="3.30.450.20">
    <property type="entry name" value="PAS domain"/>
    <property type="match status" value="2"/>
</dbReference>
<dbReference type="PANTHER" id="PTHR34220">
    <property type="entry name" value="SENSOR HISTIDINE KINASE YPDA"/>
    <property type="match status" value="1"/>
</dbReference>
<name>A0ABW1IRG8_9BACL</name>